<keyword evidence="3 6" id="KW-0812">Transmembrane</keyword>
<evidence type="ECO:0000313" key="7">
    <source>
        <dbReference type="Ensembl" id="ENSCCRP00015075057.1"/>
    </source>
</evidence>
<organism evidence="7 8">
    <name type="scientific">Cyprinus carpio</name>
    <name type="common">Common carp</name>
    <dbReference type="NCBI Taxonomy" id="7962"/>
    <lineage>
        <taxon>Eukaryota</taxon>
        <taxon>Metazoa</taxon>
        <taxon>Chordata</taxon>
        <taxon>Craniata</taxon>
        <taxon>Vertebrata</taxon>
        <taxon>Euteleostomi</taxon>
        <taxon>Actinopterygii</taxon>
        <taxon>Neopterygii</taxon>
        <taxon>Teleostei</taxon>
        <taxon>Ostariophysi</taxon>
        <taxon>Cypriniformes</taxon>
        <taxon>Cyprinidae</taxon>
        <taxon>Cyprininae</taxon>
        <taxon>Cyprinus</taxon>
    </lineage>
</organism>
<proteinExistence type="inferred from homology"/>
<keyword evidence="4 6" id="KW-1133">Transmembrane helix</keyword>
<keyword evidence="5 6" id="KW-0472">Membrane</keyword>
<feature type="transmembrane region" description="Helical" evidence="6">
    <location>
        <begin position="13"/>
        <end position="40"/>
    </location>
</feature>
<dbReference type="Pfam" id="PF04505">
    <property type="entry name" value="CD225"/>
    <property type="match status" value="1"/>
</dbReference>
<evidence type="ECO:0000256" key="3">
    <source>
        <dbReference type="ARBA" id="ARBA00022692"/>
    </source>
</evidence>
<evidence type="ECO:0000313" key="8">
    <source>
        <dbReference type="Proteomes" id="UP000694700"/>
    </source>
</evidence>
<evidence type="ECO:0000256" key="5">
    <source>
        <dbReference type="ARBA" id="ARBA00023136"/>
    </source>
</evidence>
<name>A0A8C1X2Z5_CYPCA</name>
<evidence type="ECO:0000256" key="6">
    <source>
        <dbReference type="SAM" id="Phobius"/>
    </source>
</evidence>
<evidence type="ECO:0000256" key="1">
    <source>
        <dbReference type="ARBA" id="ARBA00004370"/>
    </source>
</evidence>
<dbReference type="InterPro" id="IPR007593">
    <property type="entry name" value="CD225/Dispanin_fam"/>
</dbReference>
<comment type="similarity">
    <text evidence="2">Belongs to the CD225/Dispanin family.</text>
</comment>
<dbReference type="GO" id="GO:0016020">
    <property type="term" value="C:membrane"/>
    <property type="evidence" value="ECO:0007669"/>
    <property type="project" value="UniProtKB-SubCell"/>
</dbReference>
<sequence length="97" mass="10829">MSPMPVVAAVPDYLGYSIFTMLCCCLPLGIVATIFSCNVSLHSSRTFSASNLLLYAVLNFISSIFIPCVIPFYYTLLNFLISICFVFFLCMDYLGCY</sequence>
<reference evidence="7" key="1">
    <citation type="submission" date="2025-08" db="UniProtKB">
        <authorList>
            <consortium name="Ensembl"/>
        </authorList>
    </citation>
    <scope>IDENTIFICATION</scope>
</reference>
<evidence type="ECO:0000256" key="2">
    <source>
        <dbReference type="ARBA" id="ARBA00006843"/>
    </source>
</evidence>
<dbReference type="AlphaFoldDB" id="A0A8C1X2Z5"/>
<dbReference type="Ensembl" id="ENSCCRT00015077494.1">
    <property type="protein sequence ID" value="ENSCCRP00015075057.1"/>
    <property type="gene ID" value="ENSCCRG00015030369.1"/>
</dbReference>
<comment type="subcellular location">
    <subcellularLocation>
        <location evidence="1">Membrane</location>
    </subcellularLocation>
</comment>
<accession>A0A8C1X2Z5</accession>
<evidence type="ECO:0000256" key="4">
    <source>
        <dbReference type="ARBA" id="ARBA00022989"/>
    </source>
</evidence>
<feature type="transmembrane region" description="Helical" evidence="6">
    <location>
        <begin position="52"/>
        <end position="73"/>
    </location>
</feature>
<protein>
    <submittedName>
        <fullName evidence="7">Uncharacterized protein</fullName>
    </submittedName>
</protein>
<dbReference type="Proteomes" id="UP000694700">
    <property type="component" value="Unplaced"/>
</dbReference>
<feature type="transmembrane region" description="Helical" evidence="6">
    <location>
        <begin position="79"/>
        <end position="96"/>
    </location>
</feature>